<comment type="caution">
    <text evidence="3">The sequence shown here is derived from an EMBL/GenBank/DDBJ whole genome shotgun (WGS) entry which is preliminary data.</text>
</comment>
<organism evidence="3 4">
    <name type="scientific">Micromonospora sicca</name>
    <dbReference type="NCBI Taxonomy" id="2202420"/>
    <lineage>
        <taxon>Bacteria</taxon>
        <taxon>Bacillati</taxon>
        <taxon>Actinomycetota</taxon>
        <taxon>Actinomycetes</taxon>
        <taxon>Micromonosporales</taxon>
        <taxon>Micromonosporaceae</taxon>
        <taxon>Micromonospora</taxon>
    </lineage>
</organism>
<feature type="domain" description="Transposase IS110-like N-terminal" evidence="1">
    <location>
        <begin position="9"/>
        <end position="157"/>
    </location>
</feature>
<evidence type="ECO:0000313" key="3">
    <source>
        <dbReference type="EMBL" id="PWR10732.1"/>
    </source>
</evidence>
<dbReference type="GO" id="GO:0006313">
    <property type="term" value="P:DNA transposition"/>
    <property type="evidence" value="ECO:0007669"/>
    <property type="project" value="InterPro"/>
</dbReference>
<feature type="domain" description="Transposase IS116/IS110/IS902 C-terminal" evidence="2">
    <location>
        <begin position="255"/>
        <end position="340"/>
    </location>
</feature>
<dbReference type="GO" id="GO:0004803">
    <property type="term" value="F:transposase activity"/>
    <property type="evidence" value="ECO:0007669"/>
    <property type="project" value="InterPro"/>
</dbReference>
<dbReference type="GO" id="GO:0003677">
    <property type="term" value="F:DNA binding"/>
    <property type="evidence" value="ECO:0007669"/>
    <property type="project" value="InterPro"/>
</dbReference>
<dbReference type="AlphaFoldDB" id="A0A317D8X2"/>
<dbReference type="PANTHER" id="PTHR33055">
    <property type="entry name" value="TRANSPOSASE FOR INSERTION SEQUENCE ELEMENT IS1111A"/>
    <property type="match status" value="1"/>
</dbReference>
<dbReference type="Pfam" id="PF01548">
    <property type="entry name" value="DEDD_Tnp_IS110"/>
    <property type="match status" value="1"/>
</dbReference>
<evidence type="ECO:0000259" key="2">
    <source>
        <dbReference type="Pfam" id="PF02371"/>
    </source>
</evidence>
<dbReference type="Proteomes" id="UP000246050">
    <property type="component" value="Unassembled WGS sequence"/>
</dbReference>
<protein>
    <submittedName>
        <fullName evidence="3">IS110 family transposase</fullName>
    </submittedName>
</protein>
<dbReference type="Pfam" id="PF02371">
    <property type="entry name" value="Transposase_20"/>
    <property type="match status" value="1"/>
</dbReference>
<gene>
    <name evidence="3" type="ORF">DKT69_28410</name>
</gene>
<name>A0A317D8X2_9ACTN</name>
<evidence type="ECO:0000313" key="4">
    <source>
        <dbReference type="Proteomes" id="UP000246050"/>
    </source>
</evidence>
<dbReference type="NCBIfam" id="NF033542">
    <property type="entry name" value="transpos_IS110"/>
    <property type="match status" value="1"/>
</dbReference>
<accession>A0A317D8X2</accession>
<reference evidence="3 4" key="1">
    <citation type="submission" date="2018-05" db="EMBL/GenBank/DDBJ databases">
        <title>Micromonosporas from Atacama Desert.</title>
        <authorList>
            <person name="Carro L."/>
            <person name="Golinska P."/>
            <person name="Klenk H.-P."/>
            <person name="Goodfellow M."/>
        </authorList>
    </citation>
    <scope>NUCLEOTIDE SEQUENCE [LARGE SCALE GENOMIC DNA]</scope>
    <source>
        <strain evidence="3 4">4G51</strain>
    </source>
</reference>
<evidence type="ECO:0000259" key="1">
    <source>
        <dbReference type="Pfam" id="PF01548"/>
    </source>
</evidence>
<dbReference type="InterPro" id="IPR047650">
    <property type="entry name" value="Transpos_IS110"/>
</dbReference>
<dbReference type="PANTHER" id="PTHR33055:SF15">
    <property type="entry name" value="TRANSPOSASE-RELATED"/>
    <property type="match status" value="1"/>
</dbReference>
<dbReference type="InterPro" id="IPR002525">
    <property type="entry name" value="Transp_IS110-like_N"/>
</dbReference>
<dbReference type="OrthoDB" id="9815354at2"/>
<sequence length="418" mass="46561">MEIMYENAAGIDVHKKQITVAVRTPGARRGRHQQVRRYATFFTALREMVEWLTALGVTHVAMEATGIYWRPVWHALAEAERFEVLVCNAAHVKNVPGRKTDVGDAAWLAQLLEVGLLRGSFTPPEHLVAIRDLTRYRSSLVQERTRETQRLCKVLEDAGIKVDSVASESLGVSARHMIEALVSGERDPAVLAELARGRLRKKIPDLTLALGGRFNAHHGLMCRLHLDHIDHLAAAIGRVEAQVETMIVPFEVPRRRLCTVPGIAERASAAIISEIGVDMSWFPSGGHLASWIGLCPGNHESAGKRKTGKARKGNQYLKSVFVEAAWAAVRTDTRLKARYQRLLRRFGGARNQVAVKKAIVAIAHTLCVIVWHLLHAGVDYTDLGADYYTRRDNPEIRKNQLIRQLQELGYTVELALAA</sequence>
<proteinExistence type="predicted"/>
<dbReference type="InterPro" id="IPR003346">
    <property type="entry name" value="Transposase_20"/>
</dbReference>
<dbReference type="EMBL" id="QGKS01000346">
    <property type="protein sequence ID" value="PWR10732.1"/>
    <property type="molecule type" value="Genomic_DNA"/>
</dbReference>